<dbReference type="EMBL" id="JACEIK010005492">
    <property type="protein sequence ID" value="MCE0481640.1"/>
    <property type="molecule type" value="Genomic_DNA"/>
</dbReference>
<organism evidence="1 2">
    <name type="scientific">Datura stramonium</name>
    <name type="common">Jimsonweed</name>
    <name type="synonym">Common thornapple</name>
    <dbReference type="NCBI Taxonomy" id="4076"/>
    <lineage>
        <taxon>Eukaryota</taxon>
        <taxon>Viridiplantae</taxon>
        <taxon>Streptophyta</taxon>
        <taxon>Embryophyta</taxon>
        <taxon>Tracheophyta</taxon>
        <taxon>Spermatophyta</taxon>
        <taxon>Magnoliopsida</taxon>
        <taxon>eudicotyledons</taxon>
        <taxon>Gunneridae</taxon>
        <taxon>Pentapetalae</taxon>
        <taxon>asterids</taxon>
        <taxon>lamiids</taxon>
        <taxon>Solanales</taxon>
        <taxon>Solanaceae</taxon>
        <taxon>Solanoideae</taxon>
        <taxon>Datureae</taxon>
        <taxon>Datura</taxon>
    </lineage>
</organism>
<protein>
    <submittedName>
        <fullName evidence="1">Uncharacterized protein</fullName>
    </submittedName>
</protein>
<dbReference type="Proteomes" id="UP000823775">
    <property type="component" value="Unassembled WGS sequence"/>
</dbReference>
<comment type="caution">
    <text evidence="1">The sequence shown here is derived from an EMBL/GenBank/DDBJ whole genome shotgun (WGS) entry which is preliminary data.</text>
</comment>
<proteinExistence type="predicted"/>
<evidence type="ECO:0000313" key="1">
    <source>
        <dbReference type="EMBL" id="MCE0481640.1"/>
    </source>
</evidence>
<keyword evidence="2" id="KW-1185">Reference proteome</keyword>
<gene>
    <name evidence="1" type="ORF">HAX54_039528</name>
</gene>
<evidence type="ECO:0000313" key="2">
    <source>
        <dbReference type="Proteomes" id="UP000823775"/>
    </source>
</evidence>
<name>A0ABS8VPK7_DATST</name>
<sequence length="107" mass="12042">MNQTWTDLRGSVRKNEIDRIGCCKMTGEWEMEDAATTLMVRRSGGFVFGGVVGLMEIFRQKADKKMKKKRVGERHYCSPATIAKNNGETVRLRENMSGGRPAFGLLV</sequence>
<accession>A0ABS8VPK7</accession>
<reference evidence="1 2" key="1">
    <citation type="journal article" date="2021" name="BMC Genomics">
        <title>Datura genome reveals duplications of psychoactive alkaloid biosynthetic genes and high mutation rate following tissue culture.</title>
        <authorList>
            <person name="Rajewski A."/>
            <person name="Carter-House D."/>
            <person name="Stajich J."/>
            <person name="Litt A."/>
        </authorList>
    </citation>
    <scope>NUCLEOTIDE SEQUENCE [LARGE SCALE GENOMIC DNA]</scope>
    <source>
        <strain evidence="1">AR-01</strain>
    </source>
</reference>